<dbReference type="Proteomes" id="UP001519342">
    <property type="component" value="Unassembled WGS sequence"/>
</dbReference>
<accession>A0ABS4GD19</accession>
<gene>
    <name evidence="2" type="ORF">J2Z76_001445</name>
</gene>
<keyword evidence="1" id="KW-0472">Membrane</keyword>
<sequence>MKTYAITEFIILIIVFLVSYNIIVFADEGYVKITESEIMNEDGTISKFRYEEDERELIIYNENIKYKTKKTVHDKNNNTVKVYELQENEMGDEVYVEIISIDKNMVEEIEQMERDIFSYRKFKVLNRKLNQDFDKSKFHKSIQID</sequence>
<reference evidence="2 3" key="1">
    <citation type="submission" date="2021-03" db="EMBL/GenBank/DDBJ databases">
        <title>Genomic Encyclopedia of Type Strains, Phase IV (KMG-IV): sequencing the most valuable type-strain genomes for metagenomic binning, comparative biology and taxonomic classification.</title>
        <authorList>
            <person name="Goeker M."/>
        </authorList>
    </citation>
    <scope>NUCLEOTIDE SEQUENCE [LARGE SCALE GENOMIC DNA]</scope>
    <source>
        <strain evidence="2 3">DSM 24004</strain>
    </source>
</reference>
<dbReference type="RefSeq" id="WP_209511308.1">
    <property type="nucleotide sequence ID" value="NZ_JAGGKS010000003.1"/>
</dbReference>
<keyword evidence="1" id="KW-0812">Transmembrane</keyword>
<keyword evidence="1" id="KW-1133">Transmembrane helix</keyword>
<organism evidence="2 3">
    <name type="scientific">Sedimentibacter acidaminivorans</name>
    <dbReference type="NCBI Taxonomy" id="913099"/>
    <lineage>
        <taxon>Bacteria</taxon>
        <taxon>Bacillati</taxon>
        <taxon>Bacillota</taxon>
        <taxon>Tissierellia</taxon>
        <taxon>Sedimentibacter</taxon>
    </lineage>
</organism>
<feature type="transmembrane region" description="Helical" evidence="1">
    <location>
        <begin position="6"/>
        <end position="26"/>
    </location>
</feature>
<proteinExistence type="predicted"/>
<evidence type="ECO:0000313" key="2">
    <source>
        <dbReference type="EMBL" id="MBP1925586.1"/>
    </source>
</evidence>
<evidence type="ECO:0000313" key="3">
    <source>
        <dbReference type="Proteomes" id="UP001519342"/>
    </source>
</evidence>
<name>A0ABS4GD19_9FIRM</name>
<protein>
    <submittedName>
        <fullName evidence="2">Membrane protein</fullName>
    </submittedName>
</protein>
<keyword evidence="3" id="KW-1185">Reference proteome</keyword>
<evidence type="ECO:0000256" key="1">
    <source>
        <dbReference type="SAM" id="Phobius"/>
    </source>
</evidence>
<comment type="caution">
    <text evidence="2">The sequence shown here is derived from an EMBL/GenBank/DDBJ whole genome shotgun (WGS) entry which is preliminary data.</text>
</comment>
<dbReference type="EMBL" id="JAGGKS010000003">
    <property type="protein sequence ID" value="MBP1925586.1"/>
    <property type="molecule type" value="Genomic_DNA"/>
</dbReference>